<organism evidence="12 13">
    <name type="scientific">Anopheles christyi</name>
    <dbReference type="NCBI Taxonomy" id="43041"/>
    <lineage>
        <taxon>Eukaryota</taxon>
        <taxon>Metazoa</taxon>
        <taxon>Ecdysozoa</taxon>
        <taxon>Arthropoda</taxon>
        <taxon>Hexapoda</taxon>
        <taxon>Insecta</taxon>
        <taxon>Pterygota</taxon>
        <taxon>Neoptera</taxon>
        <taxon>Endopterygota</taxon>
        <taxon>Diptera</taxon>
        <taxon>Nematocera</taxon>
        <taxon>Culicoidea</taxon>
        <taxon>Culicidae</taxon>
        <taxon>Anophelinae</taxon>
        <taxon>Anopheles</taxon>
    </lineage>
</organism>
<dbReference type="Pfam" id="PF00096">
    <property type="entry name" value="zf-C2H2"/>
    <property type="match status" value="2"/>
</dbReference>
<dbReference type="SUPFAM" id="SSF57716">
    <property type="entry name" value="Glucocorticoid receptor-like (DNA-binding domain)"/>
    <property type="match status" value="1"/>
</dbReference>
<dbReference type="InterPro" id="IPR036236">
    <property type="entry name" value="Znf_C2H2_sf"/>
</dbReference>
<evidence type="ECO:0000256" key="1">
    <source>
        <dbReference type="ARBA" id="ARBA00004123"/>
    </source>
</evidence>
<dbReference type="InterPro" id="IPR012934">
    <property type="entry name" value="Znf_AD"/>
</dbReference>
<evidence type="ECO:0000256" key="3">
    <source>
        <dbReference type="ARBA" id="ARBA00022737"/>
    </source>
</evidence>
<feature type="domain" description="C2H2-type" evidence="10">
    <location>
        <begin position="175"/>
        <end position="205"/>
    </location>
</feature>
<evidence type="ECO:0000256" key="4">
    <source>
        <dbReference type="ARBA" id="ARBA00022771"/>
    </source>
</evidence>
<dbReference type="SUPFAM" id="SSF57667">
    <property type="entry name" value="beta-beta-alpha zinc fingers"/>
    <property type="match status" value="2"/>
</dbReference>
<evidence type="ECO:0000313" key="13">
    <source>
        <dbReference type="Proteomes" id="UP000075881"/>
    </source>
</evidence>
<keyword evidence="4 8" id="KW-0863">Zinc-finger</keyword>
<dbReference type="PROSITE" id="PS00028">
    <property type="entry name" value="ZINC_FINGER_C2H2_1"/>
    <property type="match status" value="4"/>
</dbReference>
<keyword evidence="5 9" id="KW-0862">Zinc</keyword>
<dbReference type="PROSITE" id="PS51915">
    <property type="entry name" value="ZAD"/>
    <property type="match status" value="1"/>
</dbReference>
<evidence type="ECO:0000259" key="10">
    <source>
        <dbReference type="PROSITE" id="PS50157"/>
    </source>
</evidence>
<evidence type="ECO:0000256" key="8">
    <source>
        <dbReference type="PROSITE-ProRule" id="PRU00042"/>
    </source>
</evidence>
<keyword evidence="13" id="KW-1185">Reference proteome</keyword>
<accession>A0A182JWH2</accession>
<proteinExistence type="predicted"/>
<feature type="domain" description="ZAD" evidence="11">
    <location>
        <begin position="6"/>
        <end position="75"/>
    </location>
</feature>
<dbReference type="SMART" id="SM00868">
    <property type="entry name" value="zf-AD"/>
    <property type="match status" value="1"/>
</dbReference>
<evidence type="ECO:0000256" key="9">
    <source>
        <dbReference type="PROSITE-ProRule" id="PRU01263"/>
    </source>
</evidence>
<name>A0A182JWH2_9DIPT</name>
<feature type="binding site" evidence="9">
    <location>
        <position position="8"/>
    </location>
    <ligand>
        <name>Zn(2+)</name>
        <dbReference type="ChEBI" id="CHEBI:29105"/>
    </ligand>
</feature>
<evidence type="ECO:0000256" key="7">
    <source>
        <dbReference type="ARBA" id="ARBA00023242"/>
    </source>
</evidence>
<evidence type="ECO:0000259" key="11">
    <source>
        <dbReference type="PROSITE" id="PS51915"/>
    </source>
</evidence>
<dbReference type="VEuPathDB" id="VectorBase:ACHR002854"/>
<keyword evidence="7" id="KW-0539">Nucleus</keyword>
<dbReference type="EnsemblMetazoa" id="ACHR002854-RA">
    <property type="protein sequence ID" value="ACHR002854-PA"/>
    <property type="gene ID" value="ACHR002854"/>
</dbReference>
<evidence type="ECO:0000313" key="12">
    <source>
        <dbReference type="EnsemblMetazoa" id="ACHR002854-PA"/>
    </source>
</evidence>
<dbReference type="Proteomes" id="UP000075881">
    <property type="component" value="Unassembled WGS sequence"/>
</dbReference>
<dbReference type="GO" id="GO:0000122">
    <property type="term" value="P:negative regulation of transcription by RNA polymerase II"/>
    <property type="evidence" value="ECO:0007669"/>
    <property type="project" value="UniProtKB-ARBA"/>
</dbReference>
<dbReference type="GO" id="GO:0005634">
    <property type="term" value="C:nucleus"/>
    <property type="evidence" value="ECO:0007669"/>
    <property type="project" value="UniProtKB-SubCell"/>
</dbReference>
<sequence>MEDLSTVCRLCFNCTLLNVQDDHIYQKISVCLGLLINPVDKSWPYRVCSGCVEKVEEFHRYRESCWDVQNMLLNVLHQVQLADANEDTVNAETVESIGDLSLKGDYSLKDVMHEKETVNVVSSNDELSDDTSKAAMQRKRKKAHSTVVICDICGKTLLPTFYQGHLNEHSNVKPFACESSSCGKTFFCRHALRRHSYYRHSGQMYSCQECGTAYKSKMELSTHRLHVHTRGKAFACEHCGKSFVTRSYLKTHLKTHTDEPMEKCSYCPKLLYSKKGLKYHELLHTNEKPY</sequence>
<protein>
    <recommendedName>
        <fullName evidence="14">Protein krueppel</fullName>
    </recommendedName>
</protein>
<reference evidence="13" key="1">
    <citation type="submission" date="2013-03" db="EMBL/GenBank/DDBJ databases">
        <title>The Genome Sequence of Anopheles christyi ACHKN1017.</title>
        <authorList>
            <consortium name="The Broad Institute Genomics Platform"/>
            <person name="Neafsey D.E."/>
            <person name="Besansky N."/>
            <person name="Walker B."/>
            <person name="Young S.K."/>
            <person name="Zeng Q."/>
            <person name="Gargeya S."/>
            <person name="Fitzgerald M."/>
            <person name="Haas B."/>
            <person name="Abouelleil A."/>
            <person name="Allen A.W."/>
            <person name="Alvarado L."/>
            <person name="Arachchi H.M."/>
            <person name="Berlin A.M."/>
            <person name="Chapman S.B."/>
            <person name="Gainer-Dewar J."/>
            <person name="Goldberg J."/>
            <person name="Griggs A."/>
            <person name="Gujja S."/>
            <person name="Hansen M."/>
            <person name="Howarth C."/>
            <person name="Imamovic A."/>
            <person name="Ireland A."/>
            <person name="Larimer J."/>
            <person name="McCowan C."/>
            <person name="Murphy C."/>
            <person name="Pearson M."/>
            <person name="Poon T.W."/>
            <person name="Priest M."/>
            <person name="Roberts A."/>
            <person name="Saif S."/>
            <person name="Shea T."/>
            <person name="Sisk P."/>
            <person name="Sykes S."/>
            <person name="Wortman J."/>
            <person name="Nusbaum C."/>
            <person name="Birren B."/>
        </authorList>
    </citation>
    <scope>NUCLEOTIDE SEQUENCE [LARGE SCALE GENOMIC DNA]</scope>
    <source>
        <strain evidence="13">ACHKN1017</strain>
    </source>
</reference>
<dbReference type="SMART" id="SM00355">
    <property type="entry name" value="ZnF_C2H2"/>
    <property type="match status" value="5"/>
</dbReference>
<reference evidence="12" key="2">
    <citation type="submission" date="2020-05" db="UniProtKB">
        <authorList>
            <consortium name="EnsemblMetazoa"/>
        </authorList>
    </citation>
    <scope>IDENTIFICATION</scope>
    <source>
        <strain evidence="12">ACHKN1017</strain>
    </source>
</reference>
<dbReference type="FunFam" id="3.30.160.60:FF:001465">
    <property type="entry name" value="Zinc finger protein 560"/>
    <property type="match status" value="1"/>
</dbReference>
<feature type="binding site" evidence="9">
    <location>
        <position position="11"/>
    </location>
    <ligand>
        <name>Zn(2+)</name>
        <dbReference type="ChEBI" id="CHEBI:29105"/>
    </ligand>
</feature>
<evidence type="ECO:0000256" key="5">
    <source>
        <dbReference type="ARBA" id="ARBA00022833"/>
    </source>
</evidence>
<dbReference type="Gene3D" id="3.30.160.60">
    <property type="entry name" value="Classic Zinc Finger"/>
    <property type="match status" value="3"/>
</dbReference>
<comment type="subcellular location">
    <subcellularLocation>
        <location evidence="1">Nucleus</location>
    </subcellularLocation>
</comment>
<dbReference type="InterPro" id="IPR013087">
    <property type="entry name" value="Znf_C2H2_type"/>
</dbReference>
<feature type="domain" description="C2H2-type" evidence="10">
    <location>
        <begin position="234"/>
        <end position="261"/>
    </location>
</feature>
<feature type="domain" description="C2H2-type" evidence="10">
    <location>
        <begin position="205"/>
        <end position="233"/>
    </location>
</feature>
<dbReference type="PROSITE" id="PS50157">
    <property type="entry name" value="ZINC_FINGER_C2H2_2"/>
    <property type="match status" value="4"/>
</dbReference>
<dbReference type="AlphaFoldDB" id="A0A182JWH2"/>
<dbReference type="STRING" id="43041.A0A182JWH2"/>
<dbReference type="Gene3D" id="3.40.1800.20">
    <property type="match status" value="1"/>
</dbReference>
<dbReference type="PANTHER" id="PTHR24379">
    <property type="entry name" value="KRAB AND ZINC FINGER DOMAIN-CONTAINING"/>
    <property type="match status" value="1"/>
</dbReference>
<evidence type="ECO:0008006" key="14">
    <source>
        <dbReference type="Google" id="ProtNLM"/>
    </source>
</evidence>
<keyword evidence="2 9" id="KW-0479">Metal-binding</keyword>
<keyword evidence="3" id="KW-0677">Repeat</keyword>
<feature type="binding site" evidence="9">
    <location>
        <position position="51"/>
    </location>
    <ligand>
        <name>Zn(2+)</name>
        <dbReference type="ChEBI" id="CHEBI:29105"/>
    </ligand>
</feature>
<feature type="domain" description="C2H2-type" evidence="10">
    <location>
        <begin position="262"/>
        <end position="289"/>
    </location>
</feature>
<evidence type="ECO:0000256" key="2">
    <source>
        <dbReference type="ARBA" id="ARBA00022723"/>
    </source>
</evidence>
<dbReference type="Pfam" id="PF07776">
    <property type="entry name" value="zf-AD"/>
    <property type="match status" value="1"/>
</dbReference>
<dbReference type="GO" id="GO:0003677">
    <property type="term" value="F:DNA binding"/>
    <property type="evidence" value="ECO:0007669"/>
    <property type="project" value="UniProtKB-KW"/>
</dbReference>
<dbReference type="GO" id="GO:0008270">
    <property type="term" value="F:zinc ion binding"/>
    <property type="evidence" value="ECO:0007669"/>
    <property type="project" value="UniProtKB-UniRule"/>
</dbReference>
<keyword evidence="6" id="KW-0238">DNA-binding</keyword>
<dbReference type="PANTHER" id="PTHR24379:SF121">
    <property type="entry name" value="C2H2-TYPE DOMAIN-CONTAINING PROTEIN"/>
    <property type="match status" value="1"/>
</dbReference>
<feature type="binding site" evidence="9">
    <location>
        <position position="48"/>
    </location>
    <ligand>
        <name>Zn(2+)</name>
        <dbReference type="ChEBI" id="CHEBI:29105"/>
    </ligand>
</feature>
<evidence type="ECO:0000256" key="6">
    <source>
        <dbReference type="ARBA" id="ARBA00023125"/>
    </source>
</evidence>